<comment type="caution">
    <text evidence="1">The sequence shown here is derived from an EMBL/GenBank/DDBJ whole genome shotgun (WGS) entry which is preliminary data.</text>
</comment>
<keyword evidence="2" id="KW-1185">Reference proteome</keyword>
<reference evidence="1 2" key="1">
    <citation type="submission" date="2024-01" db="EMBL/GenBank/DDBJ databases">
        <title>The genomes of 5 underutilized Papilionoideae crops provide insights into root nodulation and disease resistanc.</title>
        <authorList>
            <person name="Jiang F."/>
        </authorList>
    </citation>
    <scope>NUCLEOTIDE SEQUENCE [LARGE SCALE GENOMIC DNA]</scope>
    <source>
        <strain evidence="1">LVBAO_FW01</strain>
        <tissue evidence="1">Leaves</tissue>
    </source>
</reference>
<dbReference type="AlphaFoldDB" id="A0AAN9LRE7"/>
<accession>A0AAN9LRE7</accession>
<proteinExistence type="predicted"/>
<sequence>MIGAIGRTTPSSHNWEKKGGATCASLSSVDLLDYALVGRESLNLALEAAKVRELTCPSSHSPRFPAFRSYNVCHGLLEELHEQNAGASFLQQGPIVLEFPSNHRSPVTLVSLSLCSYVRADAFVPLIHSEENSFAWCNATKMRRSLCAKLSPYHDPI</sequence>
<dbReference type="Proteomes" id="UP001367508">
    <property type="component" value="Unassembled WGS sequence"/>
</dbReference>
<organism evidence="1 2">
    <name type="scientific">Canavalia gladiata</name>
    <name type="common">Sword bean</name>
    <name type="synonym">Dolichos gladiatus</name>
    <dbReference type="NCBI Taxonomy" id="3824"/>
    <lineage>
        <taxon>Eukaryota</taxon>
        <taxon>Viridiplantae</taxon>
        <taxon>Streptophyta</taxon>
        <taxon>Embryophyta</taxon>
        <taxon>Tracheophyta</taxon>
        <taxon>Spermatophyta</taxon>
        <taxon>Magnoliopsida</taxon>
        <taxon>eudicotyledons</taxon>
        <taxon>Gunneridae</taxon>
        <taxon>Pentapetalae</taxon>
        <taxon>rosids</taxon>
        <taxon>fabids</taxon>
        <taxon>Fabales</taxon>
        <taxon>Fabaceae</taxon>
        <taxon>Papilionoideae</taxon>
        <taxon>50 kb inversion clade</taxon>
        <taxon>NPAAA clade</taxon>
        <taxon>indigoferoid/millettioid clade</taxon>
        <taxon>Phaseoleae</taxon>
        <taxon>Canavalia</taxon>
    </lineage>
</organism>
<dbReference type="EMBL" id="JAYMYQ010000004">
    <property type="protein sequence ID" value="KAK7338737.1"/>
    <property type="molecule type" value="Genomic_DNA"/>
</dbReference>
<evidence type="ECO:0000313" key="1">
    <source>
        <dbReference type="EMBL" id="KAK7338737.1"/>
    </source>
</evidence>
<name>A0AAN9LRE7_CANGL</name>
<gene>
    <name evidence="1" type="ORF">VNO77_19367</name>
</gene>
<protein>
    <submittedName>
        <fullName evidence="1">Uncharacterized protein</fullName>
    </submittedName>
</protein>
<evidence type="ECO:0000313" key="2">
    <source>
        <dbReference type="Proteomes" id="UP001367508"/>
    </source>
</evidence>